<sequence>MHDVGMNMSQLAMSVKQVDDTIELAHEWSHQLLHATENFDMERIGAKLEAAMAALHEAHDALEGYEEAIEADHNSVGSVKLV</sequence>
<reference evidence="4 7" key="3">
    <citation type="submission" date="2019-10" db="EMBL/GenBank/DDBJ databases">
        <authorList>
            <person name="Wolf R A."/>
        </authorList>
    </citation>
    <scope>NUCLEOTIDE SEQUENCE [LARGE SCALE GENOMIC DNA]</scope>
    <source>
        <strain evidence="4">Collinsella_aerofaciens_DSM_13712</strain>
    </source>
</reference>
<evidence type="ECO:0000313" key="3">
    <source>
        <dbReference type="EMBL" id="MZJ86271.1"/>
    </source>
</evidence>
<dbReference type="EMBL" id="CZAQ01000006">
    <property type="protein sequence ID" value="CUO93225.1"/>
    <property type="molecule type" value="Genomic_DNA"/>
</dbReference>
<reference evidence="5 6" key="1">
    <citation type="submission" date="2015-09" db="EMBL/GenBank/DDBJ databases">
        <authorList>
            <consortium name="Pathogen Informatics"/>
        </authorList>
    </citation>
    <scope>NUCLEOTIDE SEQUENCE [LARGE SCALE GENOMIC DNA]</scope>
    <source>
        <strain evidence="1 6">2789STDY5608823</strain>
        <strain evidence="2 5">2789STDY5834902</strain>
    </source>
</reference>
<gene>
    <name evidence="4" type="ORF">CKJAJONC_01806</name>
    <name evidence="1" type="ORF">ERS852381_00315</name>
    <name evidence="2" type="ORF">ERS852514_00555</name>
    <name evidence="3" type="ORF">GT635_07375</name>
</gene>
<dbReference type="EMBL" id="CABWIF010000017">
    <property type="protein sequence ID" value="VWL95794.1"/>
    <property type="molecule type" value="Genomic_DNA"/>
</dbReference>
<name>A0A174J7R5_9ACTN</name>
<evidence type="ECO:0000313" key="4">
    <source>
        <dbReference type="EMBL" id="VWL95794.1"/>
    </source>
</evidence>
<proteinExistence type="predicted"/>
<dbReference type="GeneID" id="92850479"/>
<evidence type="ECO:0000313" key="8">
    <source>
        <dbReference type="Proteomes" id="UP000481598"/>
    </source>
</evidence>
<organism evidence="2 5">
    <name type="scientific">Collinsella aerofaciens</name>
    <dbReference type="NCBI Taxonomy" id="74426"/>
    <lineage>
        <taxon>Bacteria</taxon>
        <taxon>Bacillati</taxon>
        <taxon>Actinomycetota</taxon>
        <taxon>Coriobacteriia</taxon>
        <taxon>Coriobacteriales</taxon>
        <taxon>Coriobacteriaceae</taxon>
        <taxon>Collinsella</taxon>
    </lineage>
</organism>
<evidence type="ECO:0000313" key="7">
    <source>
        <dbReference type="Proteomes" id="UP000368032"/>
    </source>
</evidence>
<dbReference type="AlphaFoldDB" id="A0A174J7R5"/>
<protein>
    <recommendedName>
        <fullName evidence="9">Dynein gamma chain protein</fullName>
    </recommendedName>
</protein>
<dbReference type="EMBL" id="WWTB01000015">
    <property type="protein sequence ID" value="MZJ86271.1"/>
    <property type="molecule type" value="Genomic_DNA"/>
</dbReference>
<dbReference type="RefSeq" id="WP_006235225.1">
    <property type="nucleotide sequence ID" value="NZ_CABIXX010000006.1"/>
</dbReference>
<evidence type="ECO:0008006" key="9">
    <source>
        <dbReference type="Google" id="ProtNLM"/>
    </source>
</evidence>
<dbReference type="Proteomes" id="UP000095468">
    <property type="component" value="Unassembled WGS sequence"/>
</dbReference>
<dbReference type="Proteomes" id="UP000368032">
    <property type="component" value="Unassembled WGS sequence"/>
</dbReference>
<dbReference type="Proteomes" id="UP000095454">
    <property type="component" value="Unassembled WGS sequence"/>
</dbReference>
<reference evidence="3 8" key="2">
    <citation type="journal article" date="2019" name="Nat. Med.">
        <title>A library of human gut bacterial isolates paired with longitudinal multiomics data enables mechanistic microbiome research.</title>
        <authorList>
            <person name="Poyet M."/>
            <person name="Groussin M."/>
            <person name="Gibbons S.M."/>
            <person name="Avila-Pacheco J."/>
            <person name="Jiang X."/>
            <person name="Kearney S.M."/>
            <person name="Perrotta A.R."/>
            <person name="Berdy B."/>
            <person name="Zhao S."/>
            <person name="Lieberman T.D."/>
            <person name="Swanson P.K."/>
            <person name="Smith M."/>
            <person name="Roesemann S."/>
            <person name="Alexander J.E."/>
            <person name="Rich S.A."/>
            <person name="Livny J."/>
            <person name="Vlamakis H."/>
            <person name="Clish C."/>
            <person name="Bullock K."/>
            <person name="Deik A."/>
            <person name="Scott J."/>
            <person name="Pierce K.A."/>
            <person name="Xavier R.J."/>
            <person name="Alm E.J."/>
        </authorList>
    </citation>
    <scope>NUCLEOTIDE SEQUENCE [LARGE SCALE GENOMIC DNA]</scope>
    <source>
        <strain evidence="3 8">BIOML-A10</strain>
    </source>
</reference>
<evidence type="ECO:0000313" key="5">
    <source>
        <dbReference type="Proteomes" id="UP000095454"/>
    </source>
</evidence>
<evidence type="ECO:0000313" key="6">
    <source>
        <dbReference type="Proteomes" id="UP000095468"/>
    </source>
</evidence>
<dbReference type="Proteomes" id="UP000481598">
    <property type="component" value="Unassembled WGS sequence"/>
</dbReference>
<dbReference type="STRING" id="74426.ERS852399_00907"/>
<dbReference type="EMBL" id="CYYP01000002">
    <property type="protein sequence ID" value="CUN51466.1"/>
    <property type="molecule type" value="Genomic_DNA"/>
</dbReference>
<evidence type="ECO:0000313" key="1">
    <source>
        <dbReference type="EMBL" id="CUN51466.1"/>
    </source>
</evidence>
<accession>A0A174J7R5</accession>
<dbReference type="PaxDb" id="74426-ERS852399_00907"/>
<evidence type="ECO:0000313" key="2">
    <source>
        <dbReference type="EMBL" id="CUO93225.1"/>
    </source>
</evidence>